<evidence type="ECO:0000313" key="1">
    <source>
        <dbReference type="EMBL" id="KAF5833261.1"/>
    </source>
</evidence>
<dbReference type="Proteomes" id="UP000815325">
    <property type="component" value="Unassembled WGS sequence"/>
</dbReference>
<evidence type="ECO:0008006" key="3">
    <source>
        <dbReference type="Google" id="ProtNLM"/>
    </source>
</evidence>
<sequence length="143" mass="15904">MCHLSTFAGMALKRIQVPGQHVCLGGAQVELRQSRRVELACVCQPACVAACMARFRKQRTPVLPACGAASMARFMKRQCLGELRQRRCVELALVISQLVSPPAWQGWEENRFFCSTSRGFVFGRRGDIAHAVSAWPVPAKWKS</sequence>
<accession>A0ABQ7GF81</accession>
<comment type="caution">
    <text evidence="1">The sequence shown here is derived from an EMBL/GenBank/DDBJ whole genome shotgun (WGS) entry which is preliminary data.</text>
</comment>
<gene>
    <name evidence="1" type="ORF">DUNSADRAFT_10499</name>
</gene>
<proteinExistence type="predicted"/>
<dbReference type="EMBL" id="MU069821">
    <property type="protein sequence ID" value="KAF5833261.1"/>
    <property type="molecule type" value="Genomic_DNA"/>
</dbReference>
<name>A0ABQ7GF81_DUNSA</name>
<protein>
    <recommendedName>
        <fullName evidence="3">Encoded protein</fullName>
    </recommendedName>
</protein>
<organism evidence="1 2">
    <name type="scientific">Dunaliella salina</name>
    <name type="common">Green alga</name>
    <name type="synonym">Protococcus salinus</name>
    <dbReference type="NCBI Taxonomy" id="3046"/>
    <lineage>
        <taxon>Eukaryota</taxon>
        <taxon>Viridiplantae</taxon>
        <taxon>Chlorophyta</taxon>
        <taxon>core chlorophytes</taxon>
        <taxon>Chlorophyceae</taxon>
        <taxon>CS clade</taxon>
        <taxon>Chlamydomonadales</taxon>
        <taxon>Dunaliellaceae</taxon>
        <taxon>Dunaliella</taxon>
    </lineage>
</organism>
<reference evidence="1" key="1">
    <citation type="submission" date="2017-08" db="EMBL/GenBank/DDBJ databases">
        <authorList>
            <person name="Polle J.E."/>
            <person name="Barry K."/>
            <person name="Cushman J."/>
            <person name="Schmutz J."/>
            <person name="Tran D."/>
            <person name="Hathwaick L.T."/>
            <person name="Yim W.C."/>
            <person name="Jenkins J."/>
            <person name="Mckie-Krisberg Z.M."/>
            <person name="Prochnik S."/>
            <person name="Lindquist E."/>
            <person name="Dockter R.B."/>
            <person name="Adam C."/>
            <person name="Molina H."/>
            <person name="Bunkerborg J."/>
            <person name="Jin E."/>
            <person name="Buchheim M."/>
            <person name="Magnuson J."/>
        </authorList>
    </citation>
    <scope>NUCLEOTIDE SEQUENCE</scope>
    <source>
        <strain evidence="1">CCAP 19/18</strain>
    </source>
</reference>
<keyword evidence="2" id="KW-1185">Reference proteome</keyword>
<evidence type="ECO:0000313" key="2">
    <source>
        <dbReference type="Proteomes" id="UP000815325"/>
    </source>
</evidence>